<dbReference type="EMBL" id="KI271588">
    <property type="protein sequence ID" value="ERL65233.1"/>
    <property type="molecule type" value="Genomic_DNA"/>
</dbReference>
<evidence type="ECO:0000313" key="1">
    <source>
        <dbReference type="EMBL" id="ERL65233.1"/>
    </source>
</evidence>
<proteinExistence type="predicted"/>
<protein>
    <submittedName>
        <fullName evidence="1">Uncharacterized protein</fullName>
    </submittedName>
</protein>
<organism evidence="1 2">
    <name type="scientific">Schleiferilactobacillus shenzhenensis LY-73</name>
    <dbReference type="NCBI Taxonomy" id="1231336"/>
    <lineage>
        <taxon>Bacteria</taxon>
        <taxon>Bacillati</taxon>
        <taxon>Bacillota</taxon>
        <taxon>Bacilli</taxon>
        <taxon>Lactobacillales</taxon>
        <taxon>Lactobacillaceae</taxon>
        <taxon>Schleiferilactobacillus</taxon>
    </lineage>
</organism>
<dbReference type="HOGENOM" id="CLU_3154310_0_0_9"/>
<accession>U4TTL5</accession>
<sequence>MSFSVQLVNYSVRSAIAASFFAAIRAGICPPSKVRVQAVIFTSLLVPL</sequence>
<reference evidence="2" key="1">
    <citation type="journal article" date="2013" name="Genome Announc.">
        <title>Whole-Genome Sequencing of Lactobacillus shenzhenensis Strain LY-73T.</title>
        <authorList>
            <person name="Lin Z."/>
            <person name="Liu Z."/>
            <person name="Yang R."/>
            <person name="Zou Y."/>
            <person name="Wan D."/>
            <person name="Chen J."/>
            <person name="Guo M."/>
            <person name="Zhao J."/>
            <person name="Fang C."/>
            <person name="Yang R."/>
            <person name="Liu F."/>
        </authorList>
    </citation>
    <scope>NUCLEOTIDE SEQUENCE [LARGE SCALE GENOMIC DNA]</scope>
    <source>
        <strain evidence="2">LY-73</strain>
    </source>
</reference>
<gene>
    <name evidence="1" type="ORF">L248_2908</name>
</gene>
<evidence type="ECO:0000313" key="2">
    <source>
        <dbReference type="Proteomes" id="UP000030647"/>
    </source>
</evidence>
<dbReference type="Proteomes" id="UP000030647">
    <property type="component" value="Unassembled WGS sequence"/>
</dbReference>
<keyword evidence="2" id="KW-1185">Reference proteome</keyword>
<dbReference type="AlphaFoldDB" id="U4TTL5"/>
<name>U4TTL5_9LACO</name>